<gene>
    <name evidence="5" type="ORF">P5G51_014250</name>
</gene>
<name>A0ABU5CJ62_9BACI</name>
<organism evidence="5 6">
    <name type="scientific">Tigheibacillus jepli</name>
    <dbReference type="NCBI Taxonomy" id="3035914"/>
    <lineage>
        <taxon>Bacteria</taxon>
        <taxon>Bacillati</taxon>
        <taxon>Bacillota</taxon>
        <taxon>Bacilli</taxon>
        <taxon>Bacillales</taxon>
        <taxon>Bacillaceae</taxon>
        <taxon>Tigheibacillus</taxon>
    </lineage>
</organism>
<evidence type="ECO:0000313" key="6">
    <source>
        <dbReference type="Proteomes" id="UP001228376"/>
    </source>
</evidence>
<dbReference type="EMBL" id="JAROCA020000001">
    <property type="protein sequence ID" value="MDY0406397.1"/>
    <property type="molecule type" value="Genomic_DNA"/>
</dbReference>
<protein>
    <submittedName>
        <fullName evidence="5">TetR/AcrR family transcriptional regulator</fullName>
    </submittedName>
</protein>
<evidence type="ECO:0000256" key="1">
    <source>
        <dbReference type="ARBA" id="ARBA00022491"/>
    </source>
</evidence>
<dbReference type="RefSeq" id="WP_306068018.1">
    <property type="nucleotide sequence ID" value="NZ_JAROCA020000001.1"/>
</dbReference>
<evidence type="ECO:0000256" key="2">
    <source>
        <dbReference type="ARBA" id="ARBA00023125"/>
    </source>
</evidence>
<keyword evidence="6" id="KW-1185">Reference proteome</keyword>
<keyword evidence="1" id="KW-0678">Repressor</keyword>
<evidence type="ECO:0000259" key="4">
    <source>
        <dbReference type="PROSITE" id="PS50977"/>
    </source>
</evidence>
<feature type="domain" description="HTH tetR-type" evidence="4">
    <location>
        <begin position="2"/>
        <end position="62"/>
    </location>
</feature>
<dbReference type="PANTHER" id="PTHR43479:SF22">
    <property type="entry name" value="TRANSCRIPTIONAL REGULATOR, TETR FAMILY"/>
    <property type="match status" value="1"/>
</dbReference>
<dbReference type="Pfam" id="PF00440">
    <property type="entry name" value="TetR_N"/>
    <property type="match status" value="1"/>
</dbReference>
<dbReference type="InterPro" id="IPR001647">
    <property type="entry name" value="HTH_TetR"/>
</dbReference>
<sequence>MNVKKKRVIEAALTLFIEKGFAQTSIRDIIQEAEISKGTFYNYFNSKNECLIAILAYVNEQGDQQRRELAEGKDKRDESVFVRQLGVRMNLNKERNLFPLFESVMFSDDPELIAYMKKQHILEMQWVAKRITEIYTPGVSDYALDQATILFGIIHHFIHVWKIGTDKDFQLEKLIQFALNRLKPVIEDQLSKKEAFFPQGWLHNAVENNSLSDLRSVLQSQLEKLIERTDNSAGEHEKITEYLHFLLQEITEEEPRTHLLESITMSLSKSVRDEQYQSVIRELSQNVWSLTRALKGEQAGK</sequence>
<proteinExistence type="predicted"/>
<dbReference type="PRINTS" id="PR00455">
    <property type="entry name" value="HTHTETR"/>
</dbReference>
<feature type="DNA-binding region" description="H-T-H motif" evidence="3">
    <location>
        <begin position="25"/>
        <end position="44"/>
    </location>
</feature>
<dbReference type="InterPro" id="IPR050624">
    <property type="entry name" value="HTH-type_Tx_Regulator"/>
</dbReference>
<evidence type="ECO:0000256" key="3">
    <source>
        <dbReference type="PROSITE-ProRule" id="PRU00335"/>
    </source>
</evidence>
<dbReference type="PANTHER" id="PTHR43479">
    <property type="entry name" value="ACREF/ENVCD OPERON REPRESSOR-RELATED"/>
    <property type="match status" value="1"/>
</dbReference>
<accession>A0ABU5CJ62</accession>
<dbReference type="Proteomes" id="UP001228376">
    <property type="component" value="Unassembled WGS sequence"/>
</dbReference>
<dbReference type="PROSITE" id="PS50977">
    <property type="entry name" value="HTH_TETR_2"/>
    <property type="match status" value="1"/>
</dbReference>
<dbReference type="PROSITE" id="PS01081">
    <property type="entry name" value="HTH_TETR_1"/>
    <property type="match status" value="1"/>
</dbReference>
<dbReference type="InterPro" id="IPR009057">
    <property type="entry name" value="Homeodomain-like_sf"/>
</dbReference>
<dbReference type="Gene3D" id="1.10.357.10">
    <property type="entry name" value="Tetracycline Repressor, domain 2"/>
    <property type="match status" value="1"/>
</dbReference>
<dbReference type="InterPro" id="IPR023772">
    <property type="entry name" value="DNA-bd_HTH_TetR-type_CS"/>
</dbReference>
<dbReference type="SUPFAM" id="SSF46689">
    <property type="entry name" value="Homeodomain-like"/>
    <property type="match status" value="1"/>
</dbReference>
<keyword evidence="2 3" id="KW-0238">DNA-binding</keyword>
<reference evidence="5 6" key="1">
    <citation type="submission" date="2023-10" db="EMBL/GenBank/DDBJ databases">
        <title>179-bfca-hs.</title>
        <authorList>
            <person name="Miliotis G."/>
            <person name="Sengupta P."/>
            <person name="Hameed A."/>
            <person name="Chuvochina M."/>
            <person name="Mcdonagh F."/>
            <person name="Simpson A.C."/>
            <person name="Singh N.K."/>
            <person name="Rekha P.D."/>
            <person name="Raman K."/>
            <person name="Hugenholtz P."/>
            <person name="Venkateswaran K."/>
        </authorList>
    </citation>
    <scope>NUCLEOTIDE SEQUENCE [LARGE SCALE GENOMIC DNA]</scope>
    <source>
        <strain evidence="5 6">179-BFC-A-HS</strain>
    </source>
</reference>
<evidence type="ECO:0000313" key="5">
    <source>
        <dbReference type="EMBL" id="MDY0406397.1"/>
    </source>
</evidence>
<comment type="caution">
    <text evidence="5">The sequence shown here is derived from an EMBL/GenBank/DDBJ whole genome shotgun (WGS) entry which is preliminary data.</text>
</comment>